<protein>
    <recommendedName>
        <fullName evidence="3">Cytochrome P460 domain-containing protein</fullName>
    </recommendedName>
</protein>
<feature type="domain" description="Cytochrome P460" evidence="3">
    <location>
        <begin position="87"/>
        <end position="182"/>
    </location>
</feature>
<proteinExistence type="predicted"/>
<keyword evidence="2" id="KW-0732">Signal</keyword>
<accession>A0A5C5XLG0</accession>
<evidence type="ECO:0000256" key="2">
    <source>
        <dbReference type="SAM" id="SignalP"/>
    </source>
</evidence>
<feature type="region of interest" description="Disordered" evidence="1">
    <location>
        <begin position="29"/>
        <end position="49"/>
    </location>
</feature>
<dbReference type="OrthoDB" id="274365at2"/>
<name>A0A5C5XLG0_9PLAN</name>
<organism evidence="4 5">
    <name type="scientific">Rubinisphaera italica</name>
    <dbReference type="NCBI Taxonomy" id="2527969"/>
    <lineage>
        <taxon>Bacteria</taxon>
        <taxon>Pseudomonadati</taxon>
        <taxon>Planctomycetota</taxon>
        <taxon>Planctomycetia</taxon>
        <taxon>Planctomycetales</taxon>
        <taxon>Planctomycetaceae</taxon>
        <taxon>Rubinisphaera</taxon>
    </lineage>
</organism>
<dbReference type="AlphaFoldDB" id="A0A5C5XLG0"/>
<keyword evidence="5" id="KW-1185">Reference proteome</keyword>
<dbReference type="CDD" id="cd20716">
    <property type="entry name" value="cyt_P460_fam"/>
    <property type="match status" value="1"/>
</dbReference>
<evidence type="ECO:0000313" key="4">
    <source>
        <dbReference type="EMBL" id="TWT64027.1"/>
    </source>
</evidence>
<comment type="caution">
    <text evidence="4">The sequence shown here is derived from an EMBL/GenBank/DDBJ whole genome shotgun (WGS) entry which is preliminary data.</text>
</comment>
<reference evidence="4 5" key="1">
    <citation type="submission" date="2019-02" db="EMBL/GenBank/DDBJ databases">
        <title>Deep-cultivation of Planctomycetes and their phenomic and genomic characterization uncovers novel biology.</title>
        <authorList>
            <person name="Wiegand S."/>
            <person name="Jogler M."/>
            <person name="Boedeker C."/>
            <person name="Pinto D."/>
            <person name="Vollmers J."/>
            <person name="Rivas-Marin E."/>
            <person name="Kohn T."/>
            <person name="Peeters S.H."/>
            <person name="Heuer A."/>
            <person name="Rast P."/>
            <person name="Oberbeckmann S."/>
            <person name="Bunk B."/>
            <person name="Jeske O."/>
            <person name="Meyerdierks A."/>
            <person name="Storesund J.E."/>
            <person name="Kallscheuer N."/>
            <person name="Luecker S."/>
            <person name="Lage O.M."/>
            <person name="Pohl T."/>
            <person name="Merkel B.J."/>
            <person name="Hornburger P."/>
            <person name="Mueller R.-W."/>
            <person name="Bruemmer F."/>
            <person name="Labrenz M."/>
            <person name="Spormann A.M."/>
            <person name="Op Den Camp H."/>
            <person name="Overmann J."/>
            <person name="Amann R."/>
            <person name="Jetten M.S.M."/>
            <person name="Mascher T."/>
            <person name="Medema M.H."/>
            <person name="Devos D.P."/>
            <person name="Kaster A.-K."/>
            <person name="Ovreas L."/>
            <person name="Rohde M."/>
            <person name="Galperin M.Y."/>
            <person name="Jogler C."/>
        </authorList>
    </citation>
    <scope>NUCLEOTIDE SEQUENCE [LARGE SCALE GENOMIC DNA]</scope>
    <source>
        <strain evidence="4 5">Pan54</strain>
    </source>
</reference>
<sequence precursor="true">MIRNSKSILAVTGLFLCLGLAQFVMAQSGTRNSPQQQQNQNTQGSAPRNEAPFDDRFWGFLKQAQYQNWASLPGIPSDGYPGNSPHGKHVKLYVNRTAAADQNAFQSGSILVKENYDESGKTLMAVTVMYRSKGFAPDAGDWYWAKYESNGRVSTMNNMRISGRVGMCIDCHQSAQGDDFVFANDN</sequence>
<dbReference type="RefSeq" id="WP_146505777.1">
    <property type="nucleotide sequence ID" value="NZ_SJPG01000001.1"/>
</dbReference>
<gene>
    <name evidence="4" type="ORF">Pan54_47870</name>
</gene>
<dbReference type="EMBL" id="SJPG01000001">
    <property type="protein sequence ID" value="TWT64027.1"/>
    <property type="molecule type" value="Genomic_DNA"/>
</dbReference>
<dbReference type="InterPro" id="IPR038142">
    <property type="entry name" value="Cytochrome_P460_sp"/>
</dbReference>
<dbReference type="Pfam" id="PF16694">
    <property type="entry name" value="Cytochrome_P460"/>
    <property type="match status" value="1"/>
</dbReference>
<feature type="chain" id="PRO_5022699536" description="Cytochrome P460 domain-containing protein" evidence="2">
    <location>
        <begin position="27"/>
        <end position="186"/>
    </location>
</feature>
<evidence type="ECO:0000256" key="1">
    <source>
        <dbReference type="SAM" id="MobiDB-lite"/>
    </source>
</evidence>
<dbReference type="Gene3D" id="3.50.70.20">
    <property type="entry name" value="Cytochrome P460"/>
    <property type="match status" value="1"/>
</dbReference>
<evidence type="ECO:0000313" key="5">
    <source>
        <dbReference type="Proteomes" id="UP000316095"/>
    </source>
</evidence>
<dbReference type="Proteomes" id="UP000316095">
    <property type="component" value="Unassembled WGS sequence"/>
</dbReference>
<feature type="signal peptide" evidence="2">
    <location>
        <begin position="1"/>
        <end position="26"/>
    </location>
</feature>
<evidence type="ECO:0000259" key="3">
    <source>
        <dbReference type="Pfam" id="PF16694"/>
    </source>
</evidence>
<dbReference type="InterPro" id="IPR032033">
    <property type="entry name" value="Cytochrome_P460"/>
</dbReference>